<organism evidence="1 2">
    <name type="scientific">Eumeta variegata</name>
    <name type="common">Bagworm moth</name>
    <name type="synonym">Eumeta japonica</name>
    <dbReference type="NCBI Taxonomy" id="151549"/>
    <lineage>
        <taxon>Eukaryota</taxon>
        <taxon>Metazoa</taxon>
        <taxon>Ecdysozoa</taxon>
        <taxon>Arthropoda</taxon>
        <taxon>Hexapoda</taxon>
        <taxon>Insecta</taxon>
        <taxon>Pterygota</taxon>
        <taxon>Neoptera</taxon>
        <taxon>Endopterygota</taxon>
        <taxon>Lepidoptera</taxon>
        <taxon>Glossata</taxon>
        <taxon>Ditrysia</taxon>
        <taxon>Tineoidea</taxon>
        <taxon>Psychidae</taxon>
        <taxon>Oiketicinae</taxon>
        <taxon>Eumeta</taxon>
    </lineage>
</organism>
<accession>A0A4C1WKZ7</accession>
<keyword evidence="2" id="KW-1185">Reference proteome</keyword>
<proteinExistence type="predicted"/>
<sequence length="213" mass="23723">MDGHDENDSVFAILTGNPKNPAKFLYKRDVRQGDSLSIILLGHLRIYDKETRLEEWGLNIDGKYLRHFCFADDAVLLLDSRIQFITLQSFCLCTNEKDRRHILDKRSSRWGALAIFGGGLHPRRAARDAALRHHLSDLWEAAKTSRAPGAGHPTNASESVAGESRYMLLSKNKLVGMQFRAVAAWPSAGRPPFRGGRNGFSKSMNTAAGRSVC</sequence>
<protein>
    <submittedName>
        <fullName evidence="1">Uncharacterized protein</fullName>
    </submittedName>
</protein>
<reference evidence="1 2" key="1">
    <citation type="journal article" date="2019" name="Commun. Biol.">
        <title>The bagworm genome reveals a unique fibroin gene that provides high tensile strength.</title>
        <authorList>
            <person name="Kono N."/>
            <person name="Nakamura H."/>
            <person name="Ohtoshi R."/>
            <person name="Tomita M."/>
            <person name="Numata K."/>
            <person name="Arakawa K."/>
        </authorList>
    </citation>
    <scope>NUCLEOTIDE SEQUENCE [LARGE SCALE GENOMIC DNA]</scope>
</reference>
<gene>
    <name evidence="1" type="ORF">EVAR_44496_1</name>
</gene>
<name>A0A4C1WKZ7_EUMVA</name>
<dbReference type="Proteomes" id="UP000299102">
    <property type="component" value="Unassembled WGS sequence"/>
</dbReference>
<dbReference type="AlphaFoldDB" id="A0A4C1WKZ7"/>
<evidence type="ECO:0000313" key="2">
    <source>
        <dbReference type="Proteomes" id="UP000299102"/>
    </source>
</evidence>
<evidence type="ECO:0000313" key="1">
    <source>
        <dbReference type="EMBL" id="GBP51520.1"/>
    </source>
</evidence>
<comment type="caution">
    <text evidence="1">The sequence shown here is derived from an EMBL/GenBank/DDBJ whole genome shotgun (WGS) entry which is preliminary data.</text>
</comment>
<dbReference type="EMBL" id="BGZK01000582">
    <property type="protein sequence ID" value="GBP51520.1"/>
    <property type="molecule type" value="Genomic_DNA"/>
</dbReference>